<dbReference type="EMBL" id="JAMKBJ010000005">
    <property type="protein sequence ID" value="MCZ8537147.1"/>
    <property type="molecule type" value="Genomic_DNA"/>
</dbReference>
<dbReference type="Proteomes" id="UP001152173">
    <property type="component" value="Unassembled WGS sequence"/>
</dbReference>
<accession>A0A9X3LG86</accession>
<evidence type="ECO:0000313" key="3">
    <source>
        <dbReference type="Proteomes" id="UP001152173"/>
    </source>
</evidence>
<comment type="caution">
    <text evidence="2">The sequence shown here is derived from an EMBL/GenBank/DDBJ whole genome shotgun (WGS) entry which is preliminary data.</text>
</comment>
<feature type="compositionally biased region" description="Basic and acidic residues" evidence="1">
    <location>
        <begin position="231"/>
        <end position="241"/>
    </location>
</feature>
<feature type="compositionally biased region" description="Low complexity" evidence="1">
    <location>
        <begin position="161"/>
        <end position="179"/>
    </location>
</feature>
<keyword evidence="3" id="KW-1185">Reference proteome</keyword>
<dbReference type="AlphaFoldDB" id="A0A9X3LG86"/>
<reference evidence="2" key="1">
    <citation type="submission" date="2022-05" db="EMBL/GenBank/DDBJ databases">
        <authorList>
            <person name="Colautti A."/>
            <person name="Iacumin L."/>
        </authorList>
    </citation>
    <scope>NUCLEOTIDE SEQUENCE</scope>
    <source>
        <strain evidence="2">SK 55</strain>
    </source>
</reference>
<evidence type="ECO:0000256" key="1">
    <source>
        <dbReference type="SAM" id="MobiDB-lite"/>
    </source>
</evidence>
<organism evidence="2 3">
    <name type="scientific">Paenisporosarcina quisquiliarum</name>
    <dbReference type="NCBI Taxonomy" id="365346"/>
    <lineage>
        <taxon>Bacteria</taxon>
        <taxon>Bacillati</taxon>
        <taxon>Bacillota</taxon>
        <taxon>Bacilli</taxon>
        <taxon>Bacillales</taxon>
        <taxon>Caryophanaceae</taxon>
        <taxon>Paenisporosarcina</taxon>
    </lineage>
</organism>
<proteinExistence type="predicted"/>
<feature type="compositionally biased region" description="Low complexity" evidence="1">
    <location>
        <begin position="264"/>
        <end position="279"/>
    </location>
</feature>
<feature type="compositionally biased region" description="Low complexity" evidence="1">
    <location>
        <begin position="207"/>
        <end position="230"/>
    </location>
</feature>
<evidence type="ECO:0000313" key="2">
    <source>
        <dbReference type="EMBL" id="MCZ8537147.1"/>
    </source>
</evidence>
<feature type="region of interest" description="Disordered" evidence="1">
    <location>
        <begin position="135"/>
        <end position="279"/>
    </location>
</feature>
<protein>
    <submittedName>
        <fullName evidence="2">Uncharacterized protein</fullName>
    </submittedName>
</protein>
<dbReference type="RefSeq" id="WP_269926237.1">
    <property type="nucleotide sequence ID" value="NZ_JAMKBJ010000005.1"/>
</dbReference>
<name>A0A9X3LG86_9BACL</name>
<feature type="compositionally biased region" description="Polar residues" evidence="1">
    <location>
        <begin position="146"/>
        <end position="160"/>
    </location>
</feature>
<sequence length="279" mass="29105">MKNIMLFTILIGLGFTGGSLFPDIMADAENSKAEEKGNCNCGCGPTEVKVMMVPTGSDMTLTTGLIEAISNDSDNTLTQEELVTIINQVQKEYTQTTEQSAVKGISTGSPSDEGGTTVSSYEKIINSFLSGNLTTTTDTQKETETIVNQSESVSGTSSIILNEETTETTNTKKTKNNNGLGNGSEEADGTSSDVKGIDPSNPGNGQKNSNTSTKTEVKSTTTTNGKTNVSKSKEKKEKEKNNNGLGNGSEPADGTSTDIKGEDPSNPGNGGSKNNAGNK</sequence>
<gene>
    <name evidence="2" type="ORF">M9R32_08150</name>
</gene>